<dbReference type="InterPro" id="IPR016162">
    <property type="entry name" value="Ald_DH_N"/>
</dbReference>
<dbReference type="Proteomes" id="UP000046393">
    <property type="component" value="Unplaced"/>
</dbReference>
<keyword evidence="5" id="KW-0812">Transmembrane</keyword>
<name>A0A0N5ACH8_9BILA</name>
<evidence type="ECO:0000256" key="1">
    <source>
        <dbReference type="ARBA" id="ARBA00009986"/>
    </source>
</evidence>
<evidence type="ECO:0000256" key="5">
    <source>
        <dbReference type="SAM" id="Phobius"/>
    </source>
</evidence>
<dbReference type="GO" id="GO:0005737">
    <property type="term" value="C:cytoplasm"/>
    <property type="evidence" value="ECO:0007669"/>
    <property type="project" value="TreeGrafter"/>
</dbReference>
<evidence type="ECO:0000259" key="6">
    <source>
        <dbReference type="Pfam" id="PF00171"/>
    </source>
</evidence>
<evidence type="ECO:0000313" key="7">
    <source>
        <dbReference type="Proteomes" id="UP000046393"/>
    </source>
</evidence>
<proteinExistence type="inferred from homology"/>
<reference evidence="8" key="1">
    <citation type="submission" date="2017-02" db="UniProtKB">
        <authorList>
            <consortium name="WormBaseParasite"/>
        </authorList>
    </citation>
    <scope>IDENTIFICATION</scope>
</reference>
<dbReference type="InterPro" id="IPR015590">
    <property type="entry name" value="Aldehyde_DH_dom"/>
</dbReference>
<dbReference type="SUPFAM" id="SSF53720">
    <property type="entry name" value="ALDH-like"/>
    <property type="match status" value="1"/>
</dbReference>
<evidence type="ECO:0000256" key="3">
    <source>
        <dbReference type="PIRNR" id="PIRNR036492"/>
    </source>
</evidence>
<dbReference type="Gene3D" id="3.40.309.10">
    <property type="entry name" value="Aldehyde Dehydrogenase, Chain A, domain 2"/>
    <property type="match status" value="1"/>
</dbReference>
<organism evidence="7 8">
    <name type="scientific">Syphacia muris</name>
    <dbReference type="NCBI Taxonomy" id="451379"/>
    <lineage>
        <taxon>Eukaryota</taxon>
        <taxon>Metazoa</taxon>
        <taxon>Ecdysozoa</taxon>
        <taxon>Nematoda</taxon>
        <taxon>Chromadorea</taxon>
        <taxon>Rhabditida</taxon>
        <taxon>Spirurina</taxon>
        <taxon>Oxyuridomorpha</taxon>
        <taxon>Oxyuroidea</taxon>
        <taxon>Oxyuridae</taxon>
        <taxon>Syphacia</taxon>
    </lineage>
</organism>
<dbReference type="PIRSF" id="PIRSF036492">
    <property type="entry name" value="ALDH"/>
    <property type="match status" value="1"/>
</dbReference>
<evidence type="ECO:0000256" key="4">
    <source>
        <dbReference type="PIRSR" id="PIRSR036492-1"/>
    </source>
</evidence>
<dbReference type="AlphaFoldDB" id="A0A0N5ACH8"/>
<feature type="domain" description="Aldehyde dehydrogenase" evidence="6">
    <location>
        <begin position="2"/>
        <end position="331"/>
    </location>
</feature>
<evidence type="ECO:0000256" key="2">
    <source>
        <dbReference type="ARBA" id="ARBA00023002"/>
    </source>
</evidence>
<dbReference type="PANTHER" id="PTHR43570:SF16">
    <property type="entry name" value="ALDEHYDE DEHYDROGENASE TYPE III, ISOFORM Q"/>
    <property type="match status" value="1"/>
</dbReference>
<dbReference type="WBParaSite" id="SMUV_0000185401-mRNA-1">
    <property type="protein sequence ID" value="SMUV_0000185401-mRNA-1"/>
    <property type="gene ID" value="SMUV_0000185401"/>
</dbReference>
<dbReference type="CDD" id="cd07087">
    <property type="entry name" value="ALDH_F3-13-14_CALDH-like"/>
    <property type="match status" value="1"/>
</dbReference>
<keyword evidence="2 3" id="KW-0560">Oxidoreductase</keyword>
<dbReference type="Gene3D" id="3.40.605.10">
    <property type="entry name" value="Aldehyde Dehydrogenase, Chain A, domain 1"/>
    <property type="match status" value="1"/>
</dbReference>
<keyword evidence="5" id="KW-1133">Transmembrane helix</keyword>
<dbReference type="PANTHER" id="PTHR43570">
    <property type="entry name" value="ALDEHYDE DEHYDROGENASE"/>
    <property type="match status" value="1"/>
</dbReference>
<accession>A0A0N5ACH8</accession>
<protein>
    <recommendedName>
        <fullName evidence="3">Aldehyde dehydrogenase</fullName>
    </recommendedName>
</protein>
<evidence type="ECO:0000313" key="8">
    <source>
        <dbReference type="WBParaSite" id="SMUV_0000185401-mRNA-1"/>
    </source>
</evidence>
<keyword evidence="7" id="KW-1185">Reference proteome</keyword>
<dbReference type="InterPro" id="IPR016161">
    <property type="entry name" value="Ald_DH/histidinol_DH"/>
</dbReference>
<sequence length="398" mass="44410">MIVKDPYGVVLIIAPWNYPVNLVLLPLIPALAAGNTVIIKPSELAPHTAAVITDIVQTYFDPQNVAVVCGGATETTNLLKERFDYIFYTGGPSVAKIIMTAAAKNLTPVTFELGGKCPVVIEDDADIEKSVKRIAWGKWLNCGQTCLAPDYILVKEALKPLLLDTFCRVIEEFYGKNAQESPDYSRIINERHFDRLKELVEATNGRIVYKGGEFDRSDLFVPPIVADVDESDILMKDELFGPILPVVTVNDLDDAIRFINSREKPLAAYLFTKSNSNVERFYTETSSGGVCINDVILHLAVDTLPFGGVGNSGLGQYRGKFGFDTFSHQKAMLQRGFFSEKLTAARYPPLTKEKFDHLKALTSKRRGLPRWLKKYCPALPIFLLTLILCLFLRWECGF</sequence>
<keyword evidence="5" id="KW-0472">Membrane</keyword>
<dbReference type="FunFam" id="3.40.309.10:FF:000003">
    <property type="entry name" value="Aldehyde dehydrogenase"/>
    <property type="match status" value="1"/>
</dbReference>
<feature type="transmembrane region" description="Helical" evidence="5">
    <location>
        <begin position="375"/>
        <end position="394"/>
    </location>
</feature>
<dbReference type="InterPro" id="IPR016163">
    <property type="entry name" value="Ald_DH_C"/>
</dbReference>
<dbReference type="Pfam" id="PF00171">
    <property type="entry name" value="Aldedh"/>
    <property type="match status" value="1"/>
</dbReference>
<dbReference type="InterPro" id="IPR012394">
    <property type="entry name" value="Aldehyde_DH_NAD(P)"/>
</dbReference>
<dbReference type="GO" id="GO:0004029">
    <property type="term" value="F:aldehyde dehydrogenase (NAD+) activity"/>
    <property type="evidence" value="ECO:0007669"/>
    <property type="project" value="TreeGrafter"/>
</dbReference>
<comment type="similarity">
    <text evidence="1 3">Belongs to the aldehyde dehydrogenase family.</text>
</comment>
<dbReference type="STRING" id="451379.A0A0N5ACH8"/>
<dbReference type="GO" id="GO:0006081">
    <property type="term" value="P:aldehyde metabolic process"/>
    <property type="evidence" value="ECO:0007669"/>
    <property type="project" value="InterPro"/>
</dbReference>
<feature type="active site" evidence="4">
    <location>
        <position position="112"/>
    </location>
</feature>
<feature type="active site" evidence="4">
    <location>
        <position position="146"/>
    </location>
</feature>